<dbReference type="InterPro" id="IPR029000">
    <property type="entry name" value="Cyclophilin-like_dom_sf"/>
</dbReference>
<dbReference type="SUPFAM" id="SSF50891">
    <property type="entry name" value="Cyclophilin-like"/>
    <property type="match status" value="1"/>
</dbReference>
<comment type="catalytic activity">
    <reaction evidence="4">
        <text>[protein]-peptidylproline (omega=180) = [protein]-peptidylproline (omega=0)</text>
        <dbReference type="Rhea" id="RHEA:16237"/>
        <dbReference type="Rhea" id="RHEA-COMP:10747"/>
        <dbReference type="Rhea" id="RHEA-COMP:10748"/>
        <dbReference type="ChEBI" id="CHEBI:83833"/>
        <dbReference type="ChEBI" id="CHEBI:83834"/>
        <dbReference type="EC" id="5.2.1.8"/>
    </reaction>
</comment>
<gene>
    <name evidence="6" type="ORF">C2L80_09645</name>
</gene>
<proteinExistence type="inferred from homology"/>
<dbReference type="CDD" id="cd00317">
    <property type="entry name" value="cyclophilin"/>
    <property type="match status" value="1"/>
</dbReference>
<evidence type="ECO:0000256" key="3">
    <source>
        <dbReference type="ARBA" id="ARBA00023235"/>
    </source>
</evidence>
<dbReference type="InterPro" id="IPR002130">
    <property type="entry name" value="Cyclophilin-type_PPIase_dom"/>
</dbReference>
<accession>A0A2K2U3L5</accession>
<comment type="similarity">
    <text evidence="4">Belongs to the cyclophilin-type PPIase family.</text>
</comment>
<dbReference type="EMBL" id="PPEL01000062">
    <property type="protein sequence ID" value="PNV64864.1"/>
    <property type="molecule type" value="Genomic_DNA"/>
</dbReference>
<dbReference type="PROSITE" id="PS50072">
    <property type="entry name" value="CSA_PPIASE_2"/>
    <property type="match status" value="1"/>
</dbReference>
<dbReference type="Pfam" id="PF00160">
    <property type="entry name" value="Pro_isomerase"/>
    <property type="match status" value="1"/>
</dbReference>
<dbReference type="InterPro" id="IPR044666">
    <property type="entry name" value="Cyclophilin_A-like"/>
</dbReference>
<feature type="domain" description="PPIase cyclophilin-type" evidence="5">
    <location>
        <begin position="19"/>
        <end position="169"/>
    </location>
</feature>
<dbReference type="Proteomes" id="UP000236488">
    <property type="component" value="Unassembled WGS sequence"/>
</dbReference>
<dbReference type="AlphaFoldDB" id="A0A2K2U3L5"/>
<dbReference type="RefSeq" id="WP_087197294.1">
    <property type="nucleotide sequence ID" value="NZ_PPEL01000062.1"/>
</dbReference>
<keyword evidence="3 4" id="KW-0413">Isomerase</keyword>
<name>A0A2K2U3L5_9ACTN</name>
<evidence type="ECO:0000256" key="1">
    <source>
        <dbReference type="ARBA" id="ARBA00002388"/>
    </source>
</evidence>
<comment type="caution">
    <text evidence="6">The sequence shown here is derived from an EMBL/GenBank/DDBJ whole genome shotgun (WGS) entry which is preliminary data.</text>
</comment>
<comment type="function">
    <text evidence="1 4">PPIases accelerate the folding of proteins. It catalyzes the cis-trans isomerization of proline imidic peptide bonds in oligopeptides.</text>
</comment>
<keyword evidence="7" id="KW-1185">Reference proteome</keyword>
<dbReference type="PRINTS" id="PR00153">
    <property type="entry name" value="CSAPPISMRASE"/>
</dbReference>
<dbReference type="GO" id="GO:0003755">
    <property type="term" value="F:peptidyl-prolyl cis-trans isomerase activity"/>
    <property type="evidence" value="ECO:0007669"/>
    <property type="project" value="UniProtKB-UniRule"/>
</dbReference>
<reference evidence="6 7" key="1">
    <citation type="journal article" date="2018" name="Int. J. Syst. Evol. Microbiol.">
        <title>Rubneribacter badeniensis gen. nov., sp. nov. and Enteroscipio rubneri gen. nov., sp. nov., new members of the Eggerthellaceae isolated from human faeces.</title>
        <authorList>
            <person name="Danylec N."/>
            <person name="Gobl A."/>
            <person name="Stoll D.A."/>
            <person name="Hetzer B."/>
            <person name="Kulling S.E."/>
            <person name="Huch M."/>
        </authorList>
    </citation>
    <scope>NUCLEOTIDE SEQUENCE [LARGE SCALE GENOMIC DNA]</scope>
    <source>
        <strain evidence="6 7">ResAG-85</strain>
    </source>
</reference>
<evidence type="ECO:0000313" key="7">
    <source>
        <dbReference type="Proteomes" id="UP000236488"/>
    </source>
</evidence>
<evidence type="ECO:0000259" key="5">
    <source>
        <dbReference type="PROSITE" id="PS50072"/>
    </source>
</evidence>
<evidence type="ECO:0000256" key="2">
    <source>
        <dbReference type="ARBA" id="ARBA00023110"/>
    </source>
</evidence>
<evidence type="ECO:0000313" key="6">
    <source>
        <dbReference type="EMBL" id="PNV64864.1"/>
    </source>
</evidence>
<evidence type="ECO:0000256" key="4">
    <source>
        <dbReference type="RuleBase" id="RU363019"/>
    </source>
</evidence>
<dbReference type="PANTHER" id="PTHR45625">
    <property type="entry name" value="PEPTIDYL-PROLYL CIS-TRANS ISOMERASE-RELATED"/>
    <property type="match status" value="1"/>
</dbReference>
<protein>
    <recommendedName>
        <fullName evidence="4">Peptidyl-prolyl cis-trans isomerase</fullName>
        <shortName evidence="4">PPIase</shortName>
        <ecNumber evidence="4">5.2.1.8</ecNumber>
    </recommendedName>
</protein>
<dbReference type="Gene3D" id="2.40.100.10">
    <property type="entry name" value="Cyclophilin-like"/>
    <property type="match status" value="1"/>
</dbReference>
<sequence length="236" mass="25213">MGRIILPLYTPRYVPNGGEVAVIQTSRGAIRARLAGKDAPVTVGNFIELAARGFYDGLKFHACKPGSIVVGGCPTTRTLGPAQVEAAARGIIRGIHPGTGDARYTIVDEWETNPHNRHLRGSLCLAHKSAPNSGSCQFYFSLAEQPQFDDKFTVFGHVVEGLDAMDALSVGDAIESIRIEGADEEALAQAVSHETPRPKSAKEALEEIERTRAEHAASVAAKDEVCETAVRAPLGE</sequence>
<dbReference type="EC" id="5.2.1.8" evidence="4"/>
<keyword evidence="2 4" id="KW-0697">Rotamase</keyword>
<dbReference type="PANTHER" id="PTHR45625:SF4">
    <property type="entry name" value="PEPTIDYLPROLYL ISOMERASE DOMAIN AND WD REPEAT-CONTAINING PROTEIN 1"/>
    <property type="match status" value="1"/>
</dbReference>
<organism evidence="6 7">
    <name type="scientific">Rubneribacter badeniensis</name>
    <dbReference type="NCBI Taxonomy" id="2070688"/>
    <lineage>
        <taxon>Bacteria</taxon>
        <taxon>Bacillati</taxon>
        <taxon>Actinomycetota</taxon>
        <taxon>Coriobacteriia</taxon>
        <taxon>Eggerthellales</taxon>
        <taxon>Eggerthellaceae</taxon>
        <taxon>Rubneribacter</taxon>
    </lineage>
</organism>